<dbReference type="PANTHER" id="PTHR30204:SF97">
    <property type="entry name" value="MERR FAMILY REGULATORY PROTEIN"/>
    <property type="match status" value="1"/>
</dbReference>
<dbReference type="Gene3D" id="3.60.40.10">
    <property type="entry name" value="PPM-type phosphatase domain"/>
    <property type="match status" value="1"/>
</dbReference>
<protein>
    <submittedName>
        <fullName evidence="4">MerR family transcriptional regulator</fullName>
    </submittedName>
</protein>
<dbReference type="InterPro" id="IPR047057">
    <property type="entry name" value="MerR_fam"/>
</dbReference>
<feature type="domain" description="PPM-type phosphatase" evidence="3">
    <location>
        <begin position="130"/>
        <end position="355"/>
    </location>
</feature>
<dbReference type="PROSITE" id="PS50937">
    <property type="entry name" value="HTH_MERR_2"/>
    <property type="match status" value="1"/>
</dbReference>
<accession>A0A6G4X7Q7</accession>
<dbReference type="AlphaFoldDB" id="A0A6G4X7Q7"/>
<dbReference type="EMBL" id="JAAKZZ010000792">
    <property type="protein sequence ID" value="NGO73576.1"/>
    <property type="molecule type" value="Genomic_DNA"/>
</dbReference>
<dbReference type="InterPro" id="IPR000551">
    <property type="entry name" value="MerR-type_HTH_dom"/>
</dbReference>
<dbReference type="SUPFAM" id="SSF81606">
    <property type="entry name" value="PP2C-like"/>
    <property type="match status" value="1"/>
</dbReference>
<proteinExistence type="predicted"/>
<sequence length="358" mass="37589">MTREGAQGVGELLGIGAFAHASRLSPKALRLYDGLGLLPPAYVDPASGYRYYAPDQLARARLVAWLRRVGMPLARIRDVCAMEGAEAASAVRAYWDGVEADTALRRDLAASLVDHLSGRDTTMTQTVDIQYAALTDTGLVRESNQDAVYAGDTVLAVADGFGADGEGASSAAVGALAEFGRSVPAGGLLGALDDAVRGADRAVRDLGGPESGTTLTALFLDGAQLGLVHIGDSRAYLLRDGGLFRITDDHTHVQRQIDEGRLTAEEGRSHPQRALLLRALGADGEDPAAEVRLRDVHPGDRYLLCSDGLYAVVPDADVRRTLLAADGPADAVRELVRQSNAAGGPDNVACVVADVTPR</sequence>
<organism evidence="4 5">
    <name type="scientific">Streptomyces boncukensis</name>
    <dbReference type="NCBI Taxonomy" id="2711219"/>
    <lineage>
        <taxon>Bacteria</taxon>
        <taxon>Bacillati</taxon>
        <taxon>Actinomycetota</taxon>
        <taxon>Actinomycetes</taxon>
        <taxon>Kitasatosporales</taxon>
        <taxon>Streptomycetaceae</taxon>
        <taxon>Streptomyces</taxon>
    </lineage>
</organism>
<dbReference type="SUPFAM" id="SSF46955">
    <property type="entry name" value="Putative DNA-binding domain"/>
    <property type="match status" value="1"/>
</dbReference>
<keyword evidence="5" id="KW-1185">Reference proteome</keyword>
<dbReference type="SMART" id="SM00332">
    <property type="entry name" value="PP2Cc"/>
    <property type="match status" value="1"/>
</dbReference>
<evidence type="ECO:0000313" key="5">
    <source>
        <dbReference type="Proteomes" id="UP000477722"/>
    </source>
</evidence>
<dbReference type="GO" id="GO:0003677">
    <property type="term" value="F:DNA binding"/>
    <property type="evidence" value="ECO:0007669"/>
    <property type="project" value="UniProtKB-KW"/>
</dbReference>
<name>A0A6G4X7Q7_9ACTN</name>
<gene>
    <name evidence="4" type="ORF">G5C65_35670</name>
</gene>
<evidence type="ECO:0000259" key="3">
    <source>
        <dbReference type="PROSITE" id="PS51746"/>
    </source>
</evidence>
<dbReference type="InterPro" id="IPR009061">
    <property type="entry name" value="DNA-bd_dom_put_sf"/>
</dbReference>
<reference evidence="4 5" key="1">
    <citation type="submission" date="2020-02" db="EMBL/GenBank/DDBJ databases">
        <title>Whole-genome analyses of novel actinobacteria.</title>
        <authorList>
            <person name="Sahin N."/>
            <person name="Tatar D."/>
        </authorList>
    </citation>
    <scope>NUCLEOTIDE SEQUENCE [LARGE SCALE GENOMIC DNA]</scope>
    <source>
        <strain evidence="4 5">SB3404</strain>
    </source>
</reference>
<feature type="domain" description="HTH merR-type" evidence="2">
    <location>
        <begin position="12"/>
        <end position="82"/>
    </location>
</feature>
<dbReference type="InterPro" id="IPR001932">
    <property type="entry name" value="PPM-type_phosphatase-like_dom"/>
</dbReference>
<evidence type="ECO:0000259" key="2">
    <source>
        <dbReference type="PROSITE" id="PS50937"/>
    </source>
</evidence>
<comment type="caution">
    <text evidence="4">The sequence shown here is derived from an EMBL/GenBank/DDBJ whole genome shotgun (WGS) entry which is preliminary data.</text>
</comment>
<dbReference type="GO" id="GO:0003700">
    <property type="term" value="F:DNA-binding transcription factor activity"/>
    <property type="evidence" value="ECO:0007669"/>
    <property type="project" value="InterPro"/>
</dbReference>
<dbReference type="CDD" id="cd00143">
    <property type="entry name" value="PP2Cc"/>
    <property type="match status" value="1"/>
</dbReference>
<dbReference type="CDD" id="cd01107">
    <property type="entry name" value="HTH_BmrR"/>
    <property type="match status" value="1"/>
</dbReference>
<dbReference type="Pfam" id="PF13672">
    <property type="entry name" value="PP2C_2"/>
    <property type="match status" value="1"/>
</dbReference>
<evidence type="ECO:0000256" key="1">
    <source>
        <dbReference type="ARBA" id="ARBA00023125"/>
    </source>
</evidence>
<evidence type="ECO:0000313" key="4">
    <source>
        <dbReference type="EMBL" id="NGO73576.1"/>
    </source>
</evidence>
<dbReference type="Gene3D" id="1.10.1660.10">
    <property type="match status" value="1"/>
</dbReference>
<dbReference type="PANTHER" id="PTHR30204">
    <property type="entry name" value="REDOX-CYCLING DRUG-SENSING TRANSCRIPTIONAL ACTIVATOR SOXR"/>
    <property type="match status" value="1"/>
</dbReference>
<dbReference type="InterPro" id="IPR036457">
    <property type="entry name" value="PPM-type-like_dom_sf"/>
</dbReference>
<dbReference type="PROSITE" id="PS51746">
    <property type="entry name" value="PPM_2"/>
    <property type="match status" value="1"/>
</dbReference>
<dbReference type="SMART" id="SM00422">
    <property type="entry name" value="HTH_MERR"/>
    <property type="match status" value="1"/>
</dbReference>
<dbReference type="SMART" id="SM00331">
    <property type="entry name" value="PP2C_SIG"/>
    <property type="match status" value="1"/>
</dbReference>
<keyword evidence="1" id="KW-0238">DNA-binding</keyword>
<dbReference type="RefSeq" id="WP_165303205.1">
    <property type="nucleotide sequence ID" value="NZ_JAAKZZ010000792.1"/>
</dbReference>
<dbReference type="Proteomes" id="UP000477722">
    <property type="component" value="Unassembled WGS sequence"/>
</dbReference>
<dbReference type="Pfam" id="PF13411">
    <property type="entry name" value="MerR_1"/>
    <property type="match status" value="1"/>
</dbReference>
<dbReference type="PROSITE" id="PS00552">
    <property type="entry name" value="HTH_MERR_1"/>
    <property type="match status" value="1"/>
</dbReference>